<feature type="region of interest" description="Disordered" evidence="1">
    <location>
        <begin position="49"/>
        <end position="83"/>
    </location>
</feature>
<evidence type="ECO:0000313" key="2">
    <source>
        <dbReference type="EMBL" id="KFO31723.1"/>
    </source>
</evidence>
<feature type="compositionally biased region" description="Basic and acidic residues" evidence="1">
    <location>
        <begin position="71"/>
        <end position="83"/>
    </location>
</feature>
<protein>
    <submittedName>
        <fullName evidence="2">Uncharacterized protein</fullName>
    </submittedName>
</protein>
<evidence type="ECO:0000313" key="3">
    <source>
        <dbReference type="Proteomes" id="UP000028990"/>
    </source>
</evidence>
<keyword evidence="3" id="KW-1185">Reference proteome</keyword>
<dbReference type="Proteomes" id="UP000028990">
    <property type="component" value="Unassembled WGS sequence"/>
</dbReference>
<evidence type="ECO:0000256" key="1">
    <source>
        <dbReference type="SAM" id="MobiDB-lite"/>
    </source>
</evidence>
<feature type="compositionally biased region" description="Basic and acidic residues" evidence="1">
    <location>
        <begin position="12"/>
        <end position="22"/>
    </location>
</feature>
<name>A0A091DMR6_FUKDA</name>
<reference evidence="2 3" key="1">
    <citation type="submission" date="2013-11" db="EMBL/GenBank/DDBJ databases">
        <title>The Damaraland mole rat (Fukomys damarensis) genome and evolution of African mole rats.</title>
        <authorList>
            <person name="Gladyshev V.N."/>
            <person name="Fang X."/>
        </authorList>
    </citation>
    <scope>NUCLEOTIDE SEQUENCE [LARGE SCALE GENOMIC DNA]</scope>
    <source>
        <tissue evidence="2">Liver</tissue>
    </source>
</reference>
<organism evidence="2 3">
    <name type="scientific">Fukomys damarensis</name>
    <name type="common">Damaraland mole rat</name>
    <name type="synonym">Cryptomys damarensis</name>
    <dbReference type="NCBI Taxonomy" id="885580"/>
    <lineage>
        <taxon>Eukaryota</taxon>
        <taxon>Metazoa</taxon>
        <taxon>Chordata</taxon>
        <taxon>Craniata</taxon>
        <taxon>Vertebrata</taxon>
        <taxon>Euteleostomi</taxon>
        <taxon>Mammalia</taxon>
        <taxon>Eutheria</taxon>
        <taxon>Euarchontoglires</taxon>
        <taxon>Glires</taxon>
        <taxon>Rodentia</taxon>
        <taxon>Hystricomorpha</taxon>
        <taxon>Bathyergidae</taxon>
        <taxon>Fukomys</taxon>
    </lineage>
</organism>
<feature type="region of interest" description="Disordered" evidence="1">
    <location>
        <begin position="1"/>
        <end position="37"/>
    </location>
</feature>
<dbReference type="EMBL" id="KN122248">
    <property type="protein sequence ID" value="KFO31723.1"/>
    <property type="molecule type" value="Genomic_DNA"/>
</dbReference>
<feature type="compositionally biased region" description="Basic residues" evidence="1">
    <location>
        <begin position="58"/>
        <end position="67"/>
    </location>
</feature>
<proteinExistence type="predicted"/>
<gene>
    <name evidence="2" type="ORF">H920_06922</name>
</gene>
<dbReference type="AlphaFoldDB" id="A0A091DMR6"/>
<sequence>MAFQGTPQVCPTEDKSQRDRPTRSGCPSRRLPIHSPWGTACTRIADHRAAVSSQLRPRPIRPKHRQTLHYAPEREEDNAAVRP</sequence>
<accession>A0A091DMR6</accession>